<proteinExistence type="predicted"/>
<protein>
    <recommendedName>
        <fullName evidence="1">non-specific serine/threonine protein kinase</fullName>
        <ecNumber evidence="1">2.7.11.1</ecNumber>
    </recommendedName>
</protein>
<name>A0AA38RZB2_9PEZI</name>
<evidence type="ECO:0000256" key="5">
    <source>
        <dbReference type="ARBA" id="ARBA00022777"/>
    </source>
</evidence>
<dbReference type="GO" id="GO:0005524">
    <property type="term" value="F:ATP binding"/>
    <property type="evidence" value="ECO:0007669"/>
    <property type="project" value="UniProtKB-KW"/>
</dbReference>
<feature type="domain" description="Protein kinase" evidence="10">
    <location>
        <begin position="52"/>
        <end position="458"/>
    </location>
</feature>
<reference evidence="11" key="1">
    <citation type="submission" date="2022-07" db="EMBL/GenBank/DDBJ databases">
        <title>Fungi with potential for degradation of polypropylene.</title>
        <authorList>
            <person name="Gostincar C."/>
        </authorList>
    </citation>
    <scope>NUCLEOTIDE SEQUENCE</scope>
    <source>
        <strain evidence="11">EXF-13308</strain>
    </source>
</reference>
<keyword evidence="12" id="KW-1185">Reference proteome</keyword>
<organism evidence="11 12">
    <name type="scientific">Pleurostoma richardsiae</name>
    <dbReference type="NCBI Taxonomy" id="41990"/>
    <lineage>
        <taxon>Eukaryota</taxon>
        <taxon>Fungi</taxon>
        <taxon>Dikarya</taxon>
        <taxon>Ascomycota</taxon>
        <taxon>Pezizomycotina</taxon>
        <taxon>Sordariomycetes</taxon>
        <taxon>Sordariomycetidae</taxon>
        <taxon>Calosphaeriales</taxon>
        <taxon>Pleurostomataceae</taxon>
        <taxon>Pleurostoma</taxon>
    </lineage>
</organism>
<dbReference type="InterPro" id="IPR011009">
    <property type="entry name" value="Kinase-like_dom_sf"/>
</dbReference>
<evidence type="ECO:0000256" key="3">
    <source>
        <dbReference type="ARBA" id="ARBA00022679"/>
    </source>
</evidence>
<dbReference type="EC" id="2.7.11.1" evidence="1"/>
<dbReference type="Pfam" id="PF00069">
    <property type="entry name" value="Pkinase"/>
    <property type="match status" value="2"/>
</dbReference>
<evidence type="ECO:0000256" key="6">
    <source>
        <dbReference type="ARBA" id="ARBA00022840"/>
    </source>
</evidence>
<comment type="caution">
    <text evidence="11">The sequence shown here is derived from an EMBL/GenBank/DDBJ whole genome shotgun (WGS) entry which is preliminary data.</text>
</comment>
<dbReference type="PANTHER" id="PTHR47634">
    <property type="entry name" value="PROTEIN KINASE DOMAIN-CONTAINING PROTEIN-RELATED"/>
    <property type="match status" value="1"/>
</dbReference>
<comment type="catalytic activity">
    <reaction evidence="7">
        <text>L-threonyl-[protein] + ATP = O-phospho-L-threonyl-[protein] + ADP + H(+)</text>
        <dbReference type="Rhea" id="RHEA:46608"/>
        <dbReference type="Rhea" id="RHEA-COMP:11060"/>
        <dbReference type="Rhea" id="RHEA-COMP:11605"/>
        <dbReference type="ChEBI" id="CHEBI:15378"/>
        <dbReference type="ChEBI" id="CHEBI:30013"/>
        <dbReference type="ChEBI" id="CHEBI:30616"/>
        <dbReference type="ChEBI" id="CHEBI:61977"/>
        <dbReference type="ChEBI" id="CHEBI:456216"/>
        <dbReference type="EC" id="2.7.11.1"/>
    </reaction>
</comment>
<dbReference type="GO" id="GO:0050684">
    <property type="term" value="P:regulation of mRNA processing"/>
    <property type="evidence" value="ECO:0007669"/>
    <property type="project" value="TreeGrafter"/>
</dbReference>
<comment type="catalytic activity">
    <reaction evidence="8">
        <text>L-seryl-[protein] + ATP = O-phospho-L-seryl-[protein] + ADP + H(+)</text>
        <dbReference type="Rhea" id="RHEA:17989"/>
        <dbReference type="Rhea" id="RHEA-COMP:9863"/>
        <dbReference type="Rhea" id="RHEA-COMP:11604"/>
        <dbReference type="ChEBI" id="CHEBI:15378"/>
        <dbReference type="ChEBI" id="CHEBI:29999"/>
        <dbReference type="ChEBI" id="CHEBI:30616"/>
        <dbReference type="ChEBI" id="CHEBI:83421"/>
        <dbReference type="ChEBI" id="CHEBI:456216"/>
        <dbReference type="EC" id="2.7.11.1"/>
    </reaction>
</comment>
<dbReference type="EMBL" id="JANBVO010000007">
    <property type="protein sequence ID" value="KAJ9150832.1"/>
    <property type="molecule type" value="Genomic_DNA"/>
</dbReference>
<accession>A0AA38RZB2</accession>
<sequence>MPSLPPEPRNADPRDGAEYRFRTNGTACEWAESYHPGGYHPVHLGDIFKDRYRVIRKLGYGEDSTVWLAVDDACKSFVAMKIEISNLDKEDVRKEVELYQTLAEPGRRSRSDCIMKLQDYFEHEGPNGHHPCFVIEPMGPNVNAMLKLCPEFQVGEPWERRFTKTFAKRVLRDTLLGLESLHSEGIIHGDLHPGNILMNIRPIEASENSIQSLEQLPSQGSPVKRLDGMNDPWAPSYLLQPESLYEYTSMDTNPLVKITDLGAVFFEDHPPASTVTPVALRAPEIILGLPFGRGIDIWCFGCLIFELLTGQQLFVRLEPLEGDEFDEETNDEHLIQFVEVLGPLPVTLSKQWRRGDKYFGPDGKRLQPANEEEEGEGEGDSGEDLPDAESLPSDASSSSVPLALADTFDPLEKQFGDEKIAEIEPSEEREIIDLLRWVLQYDVEKRPSATEILGHPWFKL</sequence>
<evidence type="ECO:0000256" key="4">
    <source>
        <dbReference type="ARBA" id="ARBA00022741"/>
    </source>
</evidence>
<dbReference type="Proteomes" id="UP001174694">
    <property type="component" value="Unassembled WGS sequence"/>
</dbReference>
<keyword evidence="5 11" id="KW-0418">Kinase</keyword>
<evidence type="ECO:0000256" key="7">
    <source>
        <dbReference type="ARBA" id="ARBA00047899"/>
    </source>
</evidence>
<dbReference type="Gene3D" id="3.30.200.20">
    <property type="entry name" value="Phosphorylase Kinase, domain 1"/>
    <property type="match status" value="1"/>
</dbReference>
<dbReference type="PANTHER" id="PTHR47634:SF9">
    <property type="entry name" value="PROTEIN KINASE DOMAIN-CONTAINING PROTEIN-RELATED"/>
    <property type="match status" value="1"/>
</dbReference>
<evidence type="ECO:0000256" key="8">
    <source>
        <dbReference type="ARBA" id="ARBA00048679"/>
    </source>
</evidence>
<keyword evidence="3" id="KW-0808">Transferase</keyword>
<dbReference type="InterPro" id="IPR051334">
    <property type="entry name" value="SRPK"/>
</dbReference>
<evidence type="ECO:0000256" key="2">
    <source>
        <dbReference type="ARBA" id="ARBA00022527"/>
    </source>
</evidence>
<evidence type="ECO:0000313" key="11">
    <source>
        <dbReference type="EMBL" id="KAJ9150832.1"/>
    </source>
</evidence>
<dbReference type="SUPFAM" id="SSF56112">
    <property type="entry name" value="Protein kinase-like (PK-like)"/>
    <property type="match status" value="1"/>
</dbReference>
<dbReference type="PROSITE" id="PS50011">
    <property type="entry name" value="PROTEIN_KINASE_DOM"/>
    <property type="match status" value="1"/>
</dbReference>
<keyword evidence="4" id="KW-0547">Nucleotide-binding</keyword>
<keyword evidence="2" id="KW-0723">Serine/threonine-protein kinase</keyword>
<evidence type="ECO:0000259" key="10">
    <source>
        <dbReference type="PROSITE" id="PS50011"/>
    </source>
</evidence>
<keyword evidence="6" id="KW-0067">ATP-binding</keyword>
<dbReference type="InterPro" id="IPR000719">
    <property type="entry name" value="Prot_kinase_dom"/>
</dbReference>
<dbReference type="SMART" id="SM00220">
    <property type="entry name" value="S_TKc"/>
    <property type="match status" value="1"/>
</dbReference>
<dbReference type="Gene3D" id="1.10.510.10">
    <property type="entry name" value="Transferase(Phosphotransferase) domain 1"/>
    <property type="match status" value="1"/>
</dbReference>
<feature type="compositionally biased region" description="Acidic residues" evidence="9">
    <location>
        <begin position="370"/>
        <end position="387"/>
    </location>
</feature>
<evidence type="ECO:0000256" key="9">
    <source>
        <dbReference type="SAM" id="MobiDB-lite"/>
    </source>
</evidence>
<feature type="compositionally biased region" description="Low complexity" evidence="9">
    <location>
        <begin position="388"/>
        <end position="399"/>
    </location>
</feature>
<evidence type="ECO:0000313" key="12">
    <source>
        <dbReference type="Proteomes" id="UP001174694"/>
    </source>
</evidence>
<dbReference type="GO" id="GO:0004674">
    <property type="term" value="F:protein serine/threonine kinase activity"/>
    <property type="evidence" value="ECO:0007669"/>
    <property type="project" value="UniProtKB-KW"/>
</dbReference>
<gene>
    <name evidence="11" type="ORF">NKR23_g3391</name>
</gene>
<dbReference type="GO" id="GO:0000245">
    <property type="term" value="P:spliceosomal complex assembly"/>
    <property type="evidence" value="ECO:0007669"/>
    <property type="project" value="TreeGrafter"/>
</dbReference>
<dbReference type="AlphaFoldDB" id="A0AA38RZB2"/>
<evidence type="ECO:0000256" key="1">
    <source>
        <dbReference type="ARBA" id="ARBA00012513"/>
    </source>
</evidence>
<feature type="region of interest" description="Disordered" evidence="9">
    <location>
        <begin position="359"/>
        <end position="399"/>
    </location>
</feature>